<keyword evidence="6 9" id="KW-0067">ATP-binding</keyword>
<comment type="catalytic activity">
    <reaction evidence="8">
        <text>L-seryl-[protein] + ATP = O-phospho-L-seryl-[protein] + ADP + H(+)</text>
        <dbReference type="Rhea" id="RHEA:17989"/>
        <dbReference type="Rhea" id="RHEA-COMP:9863"/>
        <dbReference type="Rhea" id="RHEA-COMP:11604"/>
        <dbReference type="ChEBI" id="CHEBI:15378"/>
        <dbReference type="ChEBI" id="CHEBI:29999"/>
        <dbReference type="ChEBI" id="CHEBI:30616"/>
        <dbReference type="ChEBI" id="CHEBI:83421"/>
        <dbReference type="ChEBI" id="CHEBI:456216"/>
        <dbReference type="EC" id="2.7.11.11"/>
    </reaction>
</comment>
<organism evidence="14 15">
    <name type="scientific">Humicola insolens</name>
    <name type="common">Soft-rot fungus</name>
    <dbReference type="NCBI Taxonomy" id="85995"/>
    <lineage>
        <taxon>Eukaryota</taxon>
        <taxon>Fungi</taxon>
        <taxon>Dikarya</taxon>
        <taxon>Ascomycota</taxon>
        <taxon>Pezizomycotina</taxon>
        <taxon>Sordariomycetes</taxon>
        <taxon>Sordariomycetidae</taxon>
        <taxon>Sordariales</taxon>
        <taxon>Chaetomiaceae</taxon>
        <taxon>Mycothermus</taxon>
    </lineage>
</organism>
<sequence length="1078" mass="121841">MHALGGLLRRKRTREGNAGHPTPSNPTSPVTPTTPTATSGFDHHHHPQQQSPATRGPRASAASVQSVHHRPSTSTAAAATSVPPTPTKPADAAAEHQQQQQQPQQQQHHQQPQSQPQPTMNTLPVQQPPYPVMHPTPSPGTDPQNVTRIANLINPPQTGTAGYQEQQENQYTYYPTGAAAATVPGLVPQQQPLAHQPHQQPTQPQTQTQAQTQQQQHQEKQQQVAQLQQQQTHQRTQSSAGEARVTKGKYSLADFQILRTLGTGSFGRVHLVQSQHNHRFYAIKVLKKAQVVKMKQVEHTNDERRMLGEVKHPFLITLWGTFQDSKNLYMVMDFVEGGELFSLLRRSGRFPNPVAKFYAAEVTLALEYLHSRNIIYRDLKPENLLLDRHGHLKITDFGFAKRVPDKTWTLCGTPDYLAPEVVSNKGYNKSVDWWSLGILIYEMLCGYTPFWDSGSPMKIYENILRGKVKYPSYINPDAQNLLERLITADLTKRLGNLYGGSQDVKNHPWFAEVTWDRLARKDIDAPYSPPIRAGTGDASQFDRYPEETEQYGQTGHDDPDAFSHPDEGSTAKMDDYMFRFYVTNCKVVQEATSYLEILNYSDPKFNTCEEHRFRLDELPDEFGNWLHRRGAFAPPKLPDGVKLVGGIRLILQLDAKDRDTFSANHISLTHKAYEEMVRTLHLPFRAIEGTSVVGPFFWSSFDQDDDDPRLQIIFRKSDVRKRGYTRGWELMLSHSFRTGVTSGYAKGTASSDMTESIRHLRACAAQVQHPLLLPAIVLSHELSAKHDQKQRETREWLRQLENAVSMRTEVLEEESKYIRGNDAEKMVDLDQLNRDLVECHSQVLWKRPQAYQEVVSGVRQAMDRFWSLAENDPAYGGRGGEVDKLHRGLLARLEFYQAKLKGIENYAHITLERLTVQRGALYNIIAQKESKLGLQMAAEQRRIAHAAKRDSTSMKILSLLGAIFLPATYLASIFSMAFFDFIPDDNGGGSSSEGAEGNGGGGNWNPVSPLIWIYFAITAPLTVVIVLVWRWWDRRREAKYAKEDADIEAGIEKMEAQIMATMRKRTLSKMRTWDVGGA</sequence>
<keyword evidence="5" id="KW-0418">Kinase</keyword>
<evidence type="ECO:0000256" key="10">
    <source>
        <dbReference type="SAM" id="MobiDB-lite"/>
    </source>
</evidence>
<dbReference type="PROSITE" id="PS00108">
    <property type="entry name" value="PROTEIN_KINASE_ST"/>
    <property type="match status" value="1"/>
</dbReference>
<keyword evidence="11" id="KW-0472">Membrane</keyword>
<feature type="region of interest" description="Disordered" evidence="10">
    <location>
        <begin position="1"/>
        <end position="147"/>
    </location>
</feature>
<evidence type="ECO:0000259" key="12">
    <source>
        <dbReference type="PROSITE" id="PS50011"/>
    </source>
</evidence>
<dbReference type="Gene3D" id="1.20.58.340">
    <property type="entry name" value="Magnesium transport protein CorA, transmembrane region"/>
    <property type="match status" value="1"/>
</dbReference>
<comment type="caution">
    <text evidence="14">The sequence shown here is derived from an EMBL/GenBank/DDBJ whole genome shotgun (WGS) entry which is preliminary data.</text>
</comment>
<dbReference type="CDD" id="cd05580">
    <property type="entry name" value="STKc_PKA_like"/>
    <property type="match status" value="1"/>
</dbReference>
<protein>
    <recommendedName>
        <fullName evidence="1">cAMP-dependent protein kinase</fullName>
        <ecNumber evidence="1">2.7.11.11</ecNumber>
    </recommendedName>
</protein>
<comment type="catalytic activity">
    <reaction evidence="7">
        <text>L-threonyl-[protein] + ATP = O-phospho-L-threonyl-[protein] + ADP + H(+)</text>
        <dbReference type="Rhea" id="RHEA:46608"/>
        <dbReference type="Rhea" id="RHEA-COMP:11060"/>
        <dbReference type="Rhea" id="RHEA-COMP:11605"/>
        <dbReference type="ChEBI" id="CHEBI:15378"/>
        <dbReference type="ChEBI" id="CHEBI:30013"/>
        <dbReference type="ChEBI" id="CHEBI:30616"/>
        <dbReference type="ChEBI" id="CHEBI:61977"/>
        <dbReference type="ChEBI" id="CHEBI:456216"/>
        <dbReference type="EC" id="2.7.11.11"/>
    </reaction>
</comment>
<feature type="compositionally biased region" description="Low complexity" evidence="10">
    <location>
        <begin position="191"/>
        <end position="237"/>
    </location>
</feature>
<feature type="compositionally biased region" description="Pro residues" evidence="10">
    <location>
        <begin position="126"/>
        <end position="140"/>
    </location>
</feature>
<keyword evidence="3" id="KW-0808">Transferase</keyword>
<evidence type="ECO:0000256" key="5">
    <source>
        <dbReference type="ARBA" id="ARBA00022777"/>
    </source>
</evidence>
<evidence type="ECO:0000313" key="15">
    <source>
        <dbReference type="Proteomes" id="UP001583172"/>
    </source>
</evidence>
<dbReference type="Pfam" id="PF00069">
    <property type="entry name" value="Pkinase"/>
    <property type="match status" value="1"/>
</dbReference>
<dbReference type="PROSITE" id="PS50011">
    <property type="entry name" value="PROTEIN_KINASE_DOM"/>
    <property type="match status" value="1"/>
</dbReference>
<dbReference type="InterPro" id="IPR008271">
    <property type="entry name" value="Ser/Thr_kinase_AS"/>
</dbReference>
<dbReference type="InterPro" id="IPR000719">
    <property type="entry name" value="Prot_kinase_dom"/>
</dbReference>
<feature type="transmembrane region" description="Helical" evidence="11">
    <location>
        <begin position="956"/>
        <end position="979"/>
    </location>
</feature>
<dbReference type="EC" id="2.7.11.11" evidence="1"/>
<dbReference type="SUPFAM" id="SSF56112">
    <property type="entry name" value="Protein kinase-like (PK-like)"/>
    <property type="match status" value="1"/>
</dbReference>
<dbReference type="SMART" id="SM00133">
    <property type="entry name" value="S_TK_X"/>
    <property type="match status" value="1"/>
</dbReference>
<evidence type="ECO:0000259" key="13">
    <source>
        <dbReference type="PROSITE" id="PS51285"/>
    </source>
</evidence>
<evidence type="ECO:0000256" key="7">
    <source>
        <dbReference type="ARBA" id="ARBA00047292"/>
    </source>
</evidence>
<evidence type="ECO:0000256" key="2">
    <source>
        <dbReference type="ARBA" id="ARBA00022527"/>
    </source>
</evidence>
<evidence type="ECO:0000256" key="3">
    <source>
        <dbReference type="ARBA" id="ARBA00022679"/>
    </source>
</evidence>
<evidence type="ECO:0000256" key="9">
    <source>
        <dbReference type="PROSITE-ProRule" id="PRU10141"/>
    </source>
</evidence>
<evidence type="ECO:0000256" key="11">
    <source>
        <dbReference type="SAM" id="Phobius"/>
    </source>
</evidence>
<feature type="region of interest" description="Disordered" evidence="10">
    <location>
        <begin position="191"/>
        <end position="245"/>
    </location>
</feature>
<proteinExistence type="predicted"/>
<dbReference type="EMBL" id="JAZGSY010000005">
    <property type="protein sequence ID" value="KAL1844049.1"/>
    <property type="molecule type" value="Genomic_DNA"/>
</dbReference>
<reference evidence="14 15" key="1">
    <citation type="journal article" date="2024" name="Commun. Biol.">
        <title>Comparative genomic analysis of thermophilic fungi reveals convergent evolutionary adaptations and gene losses.</title>
        <authorList>
            <person name="Steindorff A.S."/>
            <person name="Aguilar-Pontes M.V."/>
            <person name="Robinson A.J."/>
            <person name="Andreopoulos B."/>
            <person name="LaButti K."/>
            <person name="Kuo A."/>
            <person name="Mondo S."/>
            <person name="Riley R."/>
            <person name="Otillar R."/>
            <person name="Haridas S."/>
            <person name="Lipzen A."/>
            <person name="Grimwood J."/>
            <person name="Schmutz J."/>
            <person name="Clum A."/>
            <person name="Reid I.D."/>
            <person name="Moisan M.C."/>
            <person name="Butler G."/>
            <person name="Nguyen T.T.M."/>
            <person name="Dewar K."/>
            <person name="Conant G."/>
            <person name="Drula E."/>
            <person name="Henrissat B."/>
            <person name="Hansel C."/>
            <person name="Singer S."/>
            <person name="Hutchinson M.I."/>
            <person name="de Vries R.P."/>
            <person name="Natvig D.O."/>
            <person name="Powell A.J."/>
            <person name="Tsang A."/>
            <person name="Grigoriev I.V."/>
        </authorList>
    </citation>
    <scope>NUCLEOTIDE SEQUENCE [LARGE SCALE GENOMIC DNA]</scope>
    <source>
        <strain evidence="14 15">CBS 620.91</strain>
    </source>
</reference>
<dbReference type="Gene3D" id="1.10.510.10">
    <property type="entry name" value="Transferase(Phosphotransferase) domain 1"/>
    <property type="match status" value="1"/>
</dbReference>
<dbReference type="PROSITE" id="PS00107">
    <property type="entry name" value="PROTEIN_KINASE_ATP"/>
    <property type="match status" value="1"/>
</dbReference>
<evidence type="ECO:0000256" key="8">
    <source>
        <dbReference type="ARBA" id="ARBA00047454"/>
    </source>
</evidence>
<feature type="compositionally biased region" description="Basic and acidic residues" evidence="10">
    <location>
        <begin position="555"/>
        <end position="568"/>
    </location>
</feature>
<evidence type="ECO:0000256" key="6">
    <source>
        <dbReference type="ARBA" id="ARBA00022840"/>
    </source>
</evidence>
<gene>
    <name evidence="14" type="ORF">VTJ49DRAFT_5800</name>
</gene>
<feature type="compositionally biased region" description="Low complexity" evidence="10">
    <location>
        <begin position="21"/>
        <end position="39"/>
    </location>
</feature>
<dbReference type="Proteomes" id="UP001583172">
    <property type="component" value="Unassembled WGS sequence"/>
</dbReference>
<accession>A0ABR3VQ57</accession>
<keyword evidence="4 9" id="KW-0547">Nucleotide-binding</keyword>
<keyword evidence="2" id="KW-0723">Serine/threonine-protein kinase</keyword>
<keyword evidence="11" id="KW-0812">Transmembrane</keyword>
<keyword evidence="11" id="KW-1133">Transmembrane helix</keyword>
<dbReference type="PROSITE" id="PS51285">
    <property type="entry name" value="AGC_KINASE_CTER"/>
    <property type="match status" value="1"/>
</dbReference>
<feature type="domain" description="Protein kinase" evidence="12">
    <location>
        <begin position="255"/>
        <end position="510"/>
    </location>
</feature>
<feature type="domain" description="AGC-kinase C-terminal" evidence="13">
    <location>
        <begin position="511"/>
        <end position="574"/>
    </location>
</feature>
<evidence type="ECO:0000256" key="4">
    <source>
        <dbReference type="ARBA" id="ARBA00022741"/>
    </source>
</evidence>
<dbReference type="PANTHER" id="PTHR24353:SF153">
    <property type="entry name" value="CAMP-DEPENDENT PROTEIN KINASE CATALYTIC SUBUNIT 1"/>
    <property type="match status" value="1"/>
</dbReference>
<dbReference type="InterPro" id="IPR000961">
    <property type="entry name" value="AGC-kinase_C"/>
</dbReference>
<feature type="transmembrane region" description="Helical" evidence="11">
    <location>
        <begin position="1011"/>
        <end position="1032"/>
    </location>
</feature>
<name>A0ABR3VQ57_HUMIN</name>
<dbReference type="PANTHER" id="PTHR24353">
    <property type="entry name" value="CYCLIC NUCLEOTIDE-DEPENDENT PROTEIN KINASE"/>
    <property type="match status" value="1"/>
</dbReference>
<dbReference type="InterPro" id="IPR011009">
    <property type="entry name" value="Kinase-like_dom_sf"/>
</dbReference>
<keyword evidence="15" id="KW-1185">Reference proteome</keyword>
<dbReference type="Gene3D" id="3.30.200.20">
    <property type="entry name" value="Phosphorylase Kinase, domain 1"/>
    <property type="match status" value="1"/>
</dbReference>
<dbReference type="SMART" id="SM00220">
    <property type="entry name" value="S_TKc"/>
    <property type="match status" value="1"/>
</dbReference>
<feature type="compositionally biased region" description="Low complexity" evidence="10">
    <location>
        <begin position="72"/>
        <end position="118"/>
    </location>
</feature>
<dbReference type="InterPro" id="IPR017441">
    <property type="entry name" value="Protein_kinase_ATP_BS"/>
</dbReference>
<feature type="binding site" evidence="9">
    <location>
        <position position="284"/>
    </location>
    <ligand>
        <name>ATP</name>
        <dbReference type="ChEBI" id="CHEBI:30616"/>
    </ligand>
</feature>
<evidence type="ECO:0000256" key="1">
    <source>
        <dbReference type="ARBA" id="ARBA00012444"/>
    </source>
</evidence>
<feature type="region of interest" description="Disordered" evidence="10">
    <location>
        <begin position="548"/>
        <end position="568"/>
    </location>
</feature>
<evidence type="ECO:0000313" key="14">
    <source>
        <dbReference type="EMBL" id="KAL1844049.1"/>
    </source>
</evidence>